<dbReference type="RefSeq" id="WP_284187564.1">
    <property type="nucleotide sequence ID" value="NZ_BSPX01000021.1"/>
</dbReference>
<evidence type="ECO:0000313" key="10">
    <source>
        <dbReference type="Proteomes" id="UP001157167"/>
    </source>
</evidence>
<feature type="transmembrane region" description="Helical" evidence="8">
    <location>
        <begin position="37"/>
        <end position="56"/>
    </location>
</feature>
<keyword evidence="10" id="KW-1185">Reference proteome</keyword>
<evidence type="ECO:0000313" key="9">
    <source>
        <dbReference type="EMBL" id="GLT22230.1"/>
    </source>
</evidence>
<comment type="caution">
    <text evidence="9">The sequence shown here is derived from an EMBL/GenBank/DDBJ whole genome shotgun (WGS) entry which is preliminary data.</text>
</comment>
<dbReference type="EMBL" id="BSPX01000021">
    <property type="protein sequence ID" value="GLT22230.1"/>
    <property type="molecule type" value="Genomic_DNA"/>
</dbReference>
<feature type="transmembrane region" description="Helical" evidence="8">
    <location>
        <begin position="235"/>
        <end position="253"/>
    </location>
</feature>
<feature type="transmembrane region" description="Helical" evidence="8">
    <location>
        <begin position="6"/>
        <end position="25"/>
    </location>
</feature>
<feature type="transmembrane region" description="Helical" evidence="8">
    <location>
        <begin position="68"/>
        <end position="87"/>
    </location>
</feature>
<evidence type="ECO:0000256" key="5">
    <source>
        <dbReference type="ARBA" id="ARBA00022692"/>
    </source>
</evidence>
<feature type="transmembrane region" description="Helical" evidence="8">
    <location>
        <begin position="169"/>
        <end position="190"/>
    </location>
</feature>
<feature type="transmembrane region" description="Helical" evidence="8">
    <location>
        <begin position="288"/>
        <end position="312"/>
    </location>
</feature>
<feature type="transmembrane region" description="Helical" evidence="8">
    <location>
        <begin position="259"/>
        <end position="276"/>
    </location>
</feature>
<evidence type="ECO:0000256" key="7">
    <source>
        <dbReference type="ARBA" id="ARBA00023136"/>
    </source>
</evidence>
<accession>A0ABQ6FBX8</accession>
<name>A0ABQ6FBX8_9RHOO</name>
<keyword evidence="5 8" id="KW-0812">Transmembrane</keyword>
<reference evidence="10" key="1">
    <citation type="journal article" date="2019" name="Int. J. Syst. Evol. Microbiol.">
        <title>The Global Catalogue of Microorganisms (GCM) 10K type strain sequencing project: providing services to taxonomists for standard genome sequencing and annotation.</title>
        <authorList>
            <consortium name="The Broad Institute Genomics Platform"/>
            <consortium name="The Broad Institute Genome Sequencing Center for Infectious Disease"/>
            <person name="Wu L."/>
            <person name="Ma J."/>
        </authorList>
    </citation>
    <scope>NUCLEOTIDE SEQUENCE [LARGE SCALE GENOMIC DNA]</scope>
    <source>
        <strain evidence="10">NBRC 102407</strain>
    </source>
</reference>
<dbReference type="PANTHER" id="PTHR36838:SF3">
    <property type="entry name" value="TRANSPORTER AUXIN EFFLUX CARRIER EC FAMILY"/>
    <property type="match status" value="1"/>
</dbReference>
<keyword evidence="7 8" id="KW-0472">Membrane</keyword>
<evidence type="ECO:0000256" key="4">
    <source>
        <dbReference type="ARBA" id="ARBA00022475"/>
    </source>
</evidence>
<organism evidence="9 10">
    <name type="scientific">Zoogloea oryzae</name>
    <dbReference type="NCBI Taxonomy" id="310767"/>
    <lineage>
        <taxon>Bacteria</taxon>
        <taxon>Pseudomonadati</taxon>
        <taxon>Pseudomonadota</taxon>
        <taxon>Betaproteobacteria</taxon>
        <taxon>Rhodocyclales</taxon>
        <taxon>Zoogloeaceae</taxon>
        <taxon>Zoogloea</taxon>
    </lineage>
</organism>
<dbReference type="InterPro" id="IPR038770">
    <property type="entry name" value="Na+/solute_symporter_sf"/>
</dbReference>
<proteinExistence type="inferred from homology"/>
<feature type="transmembrane region" description="Helical" evidence="8">
    <location>
        <begin position="130"/>
        <end position="149"/>
    </location>
</feature>
<feature type="transmembrane region" description="Helical" evidence="8">
    <location>
        <begin position="99"/>
        <end position="118"/>
    </location>
</feature>
<keyword evidence="4" id="KW-1003">Cell membrane</keyword>
<evidence type="ECO:0000256" key="2">
    <source>
        <dbReference type="ARBA" id="ARBA00010145"/>
    </source>
</evidence>
<evidence type="ECO:0000256" key="3">
    <source>
        <dbReference type="ARBA" id="ARBA00022448"/>
    </source>
</evidence>
<dbReference type="Pfam" id="PF03547">
    <property type="entry name" value="Mem_trans"/>
    <property type="match status" value="1"/>
</dbReference>
<evidence type="ECO:0000256" key="1">
    <source>
        <dbReference type="ARBA" id="ARBA00004651"/>
    </source>
</evidence>
<evidence type="ECO:0000256" key="6">
    <source>
        <dbReference type="ARBA" id="ARBA00022989"/>
    </source>
</evidence>
<comment type="subcellular location">
    <subcellularLocation>
        <location evidence="1">Cell membrane</location>
        <topology evidence="1">Multi-pass membrane protein</topology>
    </subcellularLocation>
</comment>
<dbReference type="InterPro" id="IPR004776">
    <property type="entry name" value="Mem_transp_PIN-like"/>
</dbReference>
<dbReference type="Proteomes" id="UP001157167">
    <property type="component" value="Unassembled WGS sequence"/>
</dbReference>
<gene>
    <name evidence="9" type="ORF">GCM10007933_16890</name>
</gene>
<sequence>MSGFLHQLNLAAPFFALVFIGYGLMRFSGWPKAMSENLSRFVFSVAMPAMLFHMMSDLSRLPPVDARLLIAFFGSCVIVFAIGRVVSWKLFGLDGQAQSIFAMGGVFSNNVFLGIPLAKVALGDAAMPSVALVLVFNSLILWTLVTINIEWARHGSFSVKGFAKTLRGVLTNPIVASILCGSLFGVSGLAVPDLIDRPLAMIGQAAAPMAMIVLGMGLAEYGVREGWRISTGITVLKLVVQPAIVWLLARALGLPTMETQVVVMLASLAVGANVYLMARQFKLIEGPVAGSLILSTALSSVTTPLALALMGATPP</sequence>
<dbReference type="Gene3D" id="1.20.1530.20">
    <property type="match status" value="1"/>
</dbReference>
<protein>
    <submittedName>
        <fullName evidence="9">Membrane protein</fullName>
    </submittedName>
</protein>
<comment type="similarity">
    <text evidence="2">Belongs to the auxin efflux carrier (TC 2.A.69) family.</text>
</comment>
<keyword evidence="6 8" id="KW-1133">Transmembrane helix</keyword>
<feature type="transmembrane region" description="Helical" evidence="8">
    <location>
        <begin position="202"/>
        <end position="223"/>
    </location>
</feature>
<dbReference type="PANTHER" id="PTHR36838">
    <property type="entry name" value="AUXIN EFFLUX CARRIER FAMILY PROTEIN"/>
    <property type="match status" value="1"/>
</dbReference>
<evidence type="ECO:0000256" key="8">
    <source>
        <dbReference type="SAM" id="Phobius"/>
    </source>
</evidence>
<keyword evidence="3" id="KW-0813">Transport</keyword>